<dbReference type="SMART" id="SM00345">
    <property type="entry name" value="HTH_GNTR"/>
    <property type="match status" value="1"/>
</dbReference>
<feature type="domain" description="HTH gntR-type" evidence="4">
    <location>
        <begin position="1"/>
        <end position="67"/>
    </location>
</feature>
<dbReference type="Gene3D" id="1.20.120.530">
    <property type="entry name" value="GntR ligand-binding domain-like"/>
    <property type="match status" value="1"/>
</dbReference>
<keyword evidence="2 5" id="KW-0238">DNA-binding</keyword>
<dbReference type="InterPro" id="IPR036388">
    <property type="entry name" value="WH-like_DNA-bd_sf"/>
</dbReference>
<gene>
    <name evidence="5" type="ORF">JM93_03076</name>
</gene>
<dbReference type="Pfam" id="PF00392">
    <property type="entry name" value="GntR"/>
    <property type="match status" value="1"/>
</dbReference>
<accession>A0A562SVK5</accession>
<evidence type="ECO:0000256" key="3">
    <source>
        <dbReference type="ARBA" id="ARBA00023163"/>
    </source>
</evidence>
<dbReference type="SUPFAM" id="SSF46785">
    <property type="entry name" value="Winged helix' DNA-binding domain"/>
    <property type="match status" value="1"/>
</dbReference>
<dbReference type="Gene3D" id="1.10.10.10">
    <property type="entry name" value="Winged helix-like DNA-binding domain superfamily/Winged helix DNA-binding domain"/>
    <property type="match status" value="1"/>
</dbReference>
<sequence>MTKEDIYEQLRMRICLLDLAPGAKLNERDLAAEFGISRTPMRAVLQRLEYDGLIDSQHGRGTTVTSIDLNGMRDIYRVRMHLMDALAESEPAPVTDQMLDELDQLLIECADLTEARDKRRFAQINIRLHRIIHGLAPNDVLRGFNEVLFFQSARFWFLLLDDLDFAEQAGALADEVRMVRRALALKDVKLVASIHKAQLAMVLSSITRHDRLFEEQLERLV</sequence>
<reference evidence="5 6" key="1">
    <citation type="submission" date="2019-07" db="EMBL/GenBank/DDBJ databases">
        <title>Genomic Encyclopedia of Archaeal and Bacterial Type Strains, Phase II (KMG-II): from individual species to whole genera.</title>
        <authorList>
            <person name="Goeker M."/>
        </authorList>
    </citation>
    <scope>NUCLEOTIDE SEQUENCE [LARGE SCALE GENOMIC DNA]</scope>
    <source>
        <strain evidence="5 6">ATCC BAA-252</strain>
    </source>
</reference>
<dbReference type="PANTHER" id="PTHR43537:SF5">
    <property type="entry name" value="UXU OPERON TRANSCRIPTIONAL REGULATOR"/>
    <property type="match status" value="1"/>
</dbReference>
<protein>
    <submittedName>
        <fullName evidence="5">DNA-binding GntR family transcriptional regulator</fullName>
    </submittedName>
</protein>
<dbReference type="PANTHER" id="PTHR43537">
    <property type="entry name" value="TRANSCRIPTIONAL REGULATOR, GNTR FAMILY"/>
    <property type="match status" value="1"/>
</dbReference>
<dbReference type="OrthoDB" id="7618373at2"/>
<dbReference type="InterPro" id="IPR008920">
    <property type="entry name" value="TF_FadR/GntR_C"/>
</dbReference>
<keyword evidence="6" id="KW-1185">Reference proteome</keyword>
<dbReference type="InterPro" id="IPR000524">
    <property type="entry name" value="Tscrpt_reg_HTH_GntR"/>
</dbReference>
<evidence type="ECO:0000256" key="1">
    <source>
        <dbReference type="ARBA" id="ARBA00023015"/>
    </source>
</evidence>
<dbReference type="Pfam" id="PF07729">
    <property type="entry name" value="FCD"/>
    <property type="match status" value="1"/>
</dbReference>
<organism evidence="5 6">
    <name type="scientific">Roseibium hamelinense</name>
    <dbReference type="NCBI Taxonomy" id="150831"/>
    <lineage>
        <taxon>Bacteria</taxon>
        <taxon>Pseudomonadati</taxon>
        <taxon>Pseudomonadota</taxon>
        <taxon>Alphaproteobacteria</taxon>
        <taxon>Hyphomicrobiales</taxon>
        <taxon>Stappiaceae</taxon>
        <taxon>Roseibium</taxon>
    </lineage>
</organism>
<dbReference type="PRINTS" id="PR00035">
    <property type="entry name" value="HTHGNTR"/>
</dbReference>
<dbReference type="RefSeq" id="WP_145344915.1">
    <property type="nucleotide sequence ID" value="NZ_SMLY01000069.1"/>
</dbReference>
<dbReference type="GO" id="GO:0003700">
    <property type="term" value="F:DNA-binding transcription factor activity"/>
    <property type="evidence" value="ECO:0007669"/>
    <property type="project" value="InterPro"/>
</dbReference>
<dbReference type="PROSITE" id="PS50949">
    <property type="entry name" value="HTH_GNTR"/>
    <property type="match status" value="1"/>
</dbReference>
<dbReference type="GO" id="GO:0003677">
    <property type="term" value="F:DNA binding"/>
    <property type="evidence" value="ECO:0007669"/>
    <property type="project" value="UniProtKB-KW"/>
</dbReference>
<comment type="caution">
    <text evidence="5">The sequence shown here is derived from an EMBL/GenBank/DDBJ whole genome shotgun (WGS) entry which is preliminary data.</text>
</comment>
<dbReference type="AlphaFoldDB" id="A0A562SVK5"/>
<keyword evidence="1" id="KW-0805">Transcription regulation</keyword>
<evidence type="ECO:0000313" key="6">
    <source>
        <dbReference type="Proteomes" id="UP000320593"/>
    </source>
</evidence>
<evidence type="ECO:0000313" key="5">
    <source>
        <dbReference type="EMBL" id="TWI84740.1"/>
    </source>
</evidence>
<name>A0A562SVK5_9HYPH</name>
<evidence type="ECO:0000256" key="2">
    <source>
        <dbReference type="ARBA" id="ARBA00023125"/>
    </source>
</evidence>
<dbReference type="EMBL" id="VLLF01000007">
    <property type="protein sequence ID" value="TWI84740.1"/>
    <property type="molecule type" value="Genomic_DNA"/>
</dbReference>
<dbReference type="InterPro" id="IPR036390">
    <property type="entry name" value="WH_DNA-bd_sf"/>
</dbReference>
<keyword evidence="3" id="KW-0804">Transcription</keyword>
<dbReference type="Proteomes" id="UP000320593">
    <property type="component" value="Unassembled WGS sequence"/>
</dbReference>
<dbReference type="InterPro" id="IPR011711">
    <property type="entry name" value="GntR_C"/>
</dbReference>
<dbReference type="CDD" id="cd07377">
    <property type="entry name" value="WHTH_GntR"/>
    <property type="match status" value="1"/>
</dbReference>
<evidence type="ECO:0000259" key="4">
    <source>
        <dbReference type="PROSITE" id="PS50949"/>
    </source>
</evidence>
<proteinExistence type="predicted"/>
<dbReference type="SUPFAM" id="SSF48008">
    <property type="entry name" value="GntR ligand-binding domain-like"/>
    <property type="match status" value="1"/>
</dbReference>